<feature type="non-terminal residue" evidence="1">
    <location>
        <position position="1"/>
    </location>
</feature>
<dbReference type="EMBL" id="JABBWD010000030">
    <property type="protein sequence ID" value="KAG1775879.1"/>
    <property type="molecule type" value="Genomic_DNA"/>
</dbReference>
<dbReference type="Proteomes" id="UP000714275">
    <property type="component" value="Unassembled WGS sequence"/>
</dbReference>
<evidence type="ECO:0000313" key="1">
    <source>
        <dbReference type="EMBL" id="KAG1775879.1"/>
    </source>
</evidence>
<keyword evidence="2" id="KW-1185">Reference proteome</keyword>
<name>A0A9P6ZSE7_9AGAM</name>
<dbReference type="OrthoDB" id="2668963at2759"/>
<dbReference type="AlphaFoldDB" id="A0A9P6ZSE7"/>
<protein>
    <submittedName>
        <fullName evidence="1">Uncharacterized protein</fullName>
    </submittedName>
</protein>
<proteinExistence type="predicted"/>
<organism evidence="1 2">
    <name type="scientific">Suillus placidus</name>
    <dbReference type="NCBI Taxonomy" id="48579"/>
    <lineage>
        <taxon>Eukaryota</taxon>
        <taxon>Fungi</taxon>
        <taxon>Dikarya</taxon>
        <taxon>Basidiomycota</taxon>
        <taxon>Agaricomycotina</taxon>
        <taxon>Agaricomycetes</taxon>
        <taxon>Agaricomycetidae</taxon>
        <taxon>Boletales</taxon>
        <taxon>Suillineae</taxon>
        <taxon>Suillaceae</taxon>
        <taxon>Suillus</taxon>
    </lineage>
</organism>
<evidence type="ECO:0000313" key="2">
    <source>
        <dbReference type="Proteomes" id="UP000714275"/>
    </source>
</evidence>
<sequence>EKAIAHAMEAYKAELQKPEMEWKPLKTISEEWQEKGISVTVSADTVRRRLTGGRSHPEFNAEKNAWLAPEEEMKVVEYCLALAKRGFLLNHKQLKFHVNSLLQAQLGDNFPEGGIGKNWST</sequence>
<gene>
    <name evidence="1" type="ORF">EV702DRAFT_972317</name>
</gene>
<accession>A0A9P6ZSE7</accession>
<reference evidence="1" key="1">
    <citation type="journal article" date="2020" name="New Phytol.">
        <title>Comparative genomics reveals dynamic genome evolution in host specialist ectomycorrhizal fungi.</title>
        <authorList>
            <person name="Lofgren L.A."/>
            <person name="Nguyen N.H."/>
            <person name="Vilgalys R."/>
            <person name="Ruytinx J."/>
            <person name="Liao H.L."/>
            <person name="Branco S."/>
            <person name="Kuo A."/>
            <person name="LaButti K."/>
            <person name="Lipzen A."/>
            <person name="Andreopoulos W."/>
            <person name="Pangilinan J."/>
            <person name="Riley R."/>
            <person name="Hundley H."/>
            <person name="Na H."/>
            <person name="Barry K."/>
            <person name="Grigoriev I.V."/>
            <person name="Stajich J.E."/>
            <person name="Kennedy P.G."/>
        </authorList>
    </citation>
    <scope>NUCLEOTIDE SEQUENCE</scope>
    <source>
        <strain evidence="1">DOB743</strain>
    </source>
</reference>
<comment type="caution">
    <text evidence="1">The sequence shown here is derived from an EMBL/GenBank/DDBJ whole genome shotgun (WGS) entry which is preliminary data.</text>
</comment>